<dbReference type="AlphaFoldDB" id="A0A1X7C3K7"/>
<sequence length="402" mass="43432">MHIIQLDTANVKRLTAVSITPKDNSVIIGGDNAQGKSSVLDSIFMALGGKTAQGQNPVRNGEPKAVIKCDLGELVVTRTISPDGSSKVKVQNAEGAAFSSPQSILDALSSKLTFDPLAFANEKPGCQLETLKGLVGLDFTEIDQKRQEAYNNRTDINRDGKSLAAKLNTMSFYPEAPTETISVAELMGQLNEAEASNAEAERHNNEIDVRADEISRKIIEIEKAQQELDELQAIQANVTKIENIADTAAYRDKIAQADTLNAMVRANASYKETELQLEKLREESQRLSDVIKDADKSKADAMAAAKFPVKGLSFDATGILFNGVPFSSCSSAERLLVSLHMGIAMNPKLKVLLIRDGSLLDDKSLAMVVQAAKEADAQVWIERVSKGAECSVIIEDGAVLKQ</sequence>
<dbReference type="InterPro" id="IPR038729">
    <property type="entry name" value="Rad50/SbcC_AAA"/>
</dbReference>
<protein>
    <submittedName>
        <fullName evidence="3">AAA domain-containing protein</fullName>
    </submittedName>
</protein>
<dbReference type="STRING" id="1519643.SAMN06295933_0260"/>
<feature type="coiled-coil region" evidence="1">
    <location>
        <begin position="183"/>
        <end position="297"/>
    </location>
</feature>
<dbReference type="Proteomes" id="UP000192906">
    <property type="component" value="Unassembled WGS sequence"/>
</dbReference>
<dbReference type="Gene3D" id="3.40.50.300">
    <property type="entry name" value="P-loop containing nucleotide triphosphate hydrolases"/>
    <property type="match status" value="1"/>
</dbReference>
<dbReference type="GO" id="GO:0016887">
    <property type="term" value="F:ATP hydrolysis activity"/>
    <property type="evidence" value="ECO:0007669"/>
    <property type="project" value="InterPro"/>
</dbReference>
<dbReference type="OrthoDB" id="9791904at2"/>
<evidence type="ECO:0000313" key="3">
    <source>
        <dbReference type="EMBL" id="SME89251.1"/>
    </source>
</evidence>
<name>A0A1X7C3K7_9BACT</name>
<keyword evidence="1" id="KW-0175">Coiled coil</keyword>
<proteinExistence type="predicted"/>
<gene>
    <name evidence="3" type="ORF">SAMN06295933_0260</name>
</gene>
<keyword evidence="4" id="KW-1185">Reference proteome</keyword>
<reference evidence="4" key="1">
    <citation type="submission" date="2017-04" db="EMBL/GenBank/DDBJ databases">
        <authorList>
            <person name="Varghese N."/>
            <person name="Submissions S."/>
        </authorList>
    </citation>
    <scope>NUCLEOTIDE SEQUENCE [LARGE SCALE GENOMIC DNA]</scope>
    <source>
        <strain evidence="4">K3S</strain>
    </source>
</reference>
<organism evidence="3 4">
    <name type="scientific">Desulfovibrio gilichinskyi</name>
    <dbReference type="NCBI Taxonomy" id="1519643"/>
    <lineage>
        <taxon>Bacteria</taxon>
        <taxon>Pseudomonadati</taxon>
        <taxon>Thermodesulfobacteriota</taxon>
        <taxon>Desulfovibrionia</taxon>
        <taxon>Desulfovibrionales</taxon>
        <taxon>Desulfovibrionaceae</taxon>
        <taxon>Desulfovibrio</taxon>
    </lineage>
</organism>
<evidence type="ECO:0000313" key="4">
    <source>
        <dbReference type="Proteomes" id="UP000192906"/>
    </source>
</evidence>
<feature type="domain" description="Rad50/SbcC-type AAA" evidence="2">
    <location>
        <begin position="10"/>
        <end position="248"/>
    </location>
</feature>
<evidence type="ECO:0000259" key="2">
    <source>
        <dbReference type="Pfam" id="PF13476"/>
    </source>
</evidence>
<dbReference type="EMBL" id="FWZU01000001">
    <property type="protein sequence ID" value="SME89251.1"/>
    <property type="molecule type" value="Genomic_DNA"/>
</dbReference>
<accession>A0A1X7C3K7</accession>
<evidence type="ECO:0000256" key="1">
    <source>
        <dbReference type="SAM" id="Coils"/>
    </source>
</evidence>
<dbReference type="RefSeq" id="WP_085097184.1">
    <property type="nucleotide sequence ID" value="NZ_FWZU01000001.1"/>
</dbReference>
<dbReference type="SUPFAM" id="SSF52540">
    <property type="entry name" value="P-loop containing nucleoside triphosphate hydrolases"/>
    <property type="match status" value="1"/>
</dbReference>
<dbReference type="GO" id="GO:0006302">
    <property type="term" value="P:double-strand break repair"/>
    <property type="evidence" value="ECO:0007669"/>
    <property type="project" value="InterPro"/>
</dbReference>
<dbReference type="InterPro" id="IPR027417">
    <property type="entry name" value="P-loop_NTPase"/>
</dbReference>
<dbReference type="Pfam" id="PF13476">
    <property type="entry name" value="AAA_23"/>
    <property type="match status" value="1"/>
</dbReference>